<accession>A0A1V9XNB6</accession>
<organism evidence="1 2">
    <name type="scientific">Tropilaelaps mercedesae</name>
    <dbReference type="NCBI Taxonomy" id="418985"/>
    <lineage>
        <taxon>Eukaryota</taxon>
        <taxon>Metazoa</taxon>
        <taxon>Ecdysozoa</taxon>
        <taxon>Arthropoda</taxon>
        <taxon>Chelicerata</taxon>
        <taxon>Arachnida</taxon>
        <taxon>Acari</taxon>
        <taxon>Parasitiformes</taxon>
        <taxon>Mesostigmata</taxon>
        <taxon>Gamasina</taxon>
        <taxon>Dermanyssoidea</taxon>
        <taxon>Laelapidae</taxon>
        <taxon>Tropilaelaps</taxon>
    </lineage>
</organism>
<reference evidence="1 2" key="1">
    <citation type="journal article" date="2017" name="Gigascience">
        <title>Draft genome of the honey bee ectoparasitic mite, Tropilaelaps mercedesae, is shaped by the parasitic life history.</title>
        <authorList>
            <person name="Dong X."/>
            <person name="Armstrong S.D."/>
            <person name="Xia D."/>
            <person name="Makepeace B.L."/>
            <person name="Darby A.C."/>
            <person name="Kadowaki T."/>
        </authorList>
    </citation>
    <scope>NUCLEOTIDE SEQUENCE [LARGE SCALE GENOMIC DNA]</scope>
    <source>
        <strain evidence="1">Wuxi-XJTLU</strain>
    </source>
</reference>
<keyword evidence="2" id="KW-1185">Reference proteome</keyword>
<dbReference type="Proteomes" id="UP000192247">
    <property type="component" value="Unassembled WGS sequence"/>
</dbReference>
<comment type="caution">
    <text evidence="1">The sequence shown here is derived from an EMBL/GenBank/DDBJ whole genome shotgun (WGS) entry which is preliminary data.</text>
</comment>
<gene>
    <name evidence="1" type="ORF">BIW11_00857</name>
</gene>
<dbReference type="InParanoid" id="A0A1V9XNB6"/>
<proteinExistence type="predicted"/>
<name>A0A1V9XNB6_9ACAR</name>
<protein>
    <submittedName>
        <fullName evidence="1">Uncharacterized protein</fullName>
    </submittedName>
</protein>
<dbReference type="EMBL" id="MNPL01007038">
    <property type="protein sequence ID" value="OQR74995.1"/>
    <property type="molecule type" value="Genomic_DNA"/>
</dbReference>
<dbReference type="AlphaFoldDB" id="A0A1V9XNB6"/>
<evidence type="ECO:0000313" key="2">
    <source>
        <dbReference type="Proteomes" id="UP000192247"/>
    </source>
</evidence>
<evidence type="ECO:0000313" key="1">
    <source>
        <dbReference type="EMBL" id="OQR74995.1"/>
    </source>
</evidence>
<sequence length="57" mass="6513">MSTLEVLCRGQQRPISKNLHMTNGYRPTSAKAFLQHWTLKTAPSRVCPIKAYLQVKL</sequence>